<reference evidence="1 2" key="1">
    <citation type="journal article" date="2019" name="Commun. Biol.">
        <title>The bagworm genome reveals a unique fibroin gene that provides high tensile strength.</title>
        <authorList>
            <person name="Kono N."/>
            <person name="Nakamura H."/>
            <person name="Ohtoshi R."/>
            <person name="Tomita M."/>
            <person name="Numata K."/>
            <person name="Arakawa K."/>
        </authorList>
    </citation>
    <scope>NUCLEOTIDE SEQUENCE [LARGE SCALE GENOMIC DNA]</scope>
</reference>
<proteinExistence type="predicted"/>
<accession>A0A4C1ZKV9</accession>
<protein>
    <submittedName>
        <fullName evidence="1">Uncharacterized protein</fullName>
    </submittedName>
</protein>
<sequence length="156" mass="18474">MFRPSLKGRNFHLVLRLRAPKRMPMRLLKWKRKMPSTKQYNLVPNDEFDTRIPLHPDEAFQYGITFHAKDPISPTQDWMSDIWIHRRRFGSTVFQLLRQPQPATFLLTYFPALPITETIPFFIRYPIRTQEACYALMTPLWLQAFMGGCELLLSGC</sequence>
<dbReference type="AlphaFoldDB" id="A0A4C1ZKV9"/>
<dbReference type="OrthoDB" id="10030336at2759"/>
<evidence type="ECO:0000313" key="1">
    <source>
        <dbReference type="EMBL" id="GBP87942.1"/>
    </source>
</evidence>
<gene>
    <name evidence="1" type="ORF">EVAR_66366_1</name>
</gene>
<dbReference type="EMBL" id="BGZK01001896">
    <property type="protein sequence ID" value="GBP87942.1"/>
    <property type="molecule type" value="Genomic_DNA"/>
</dbReference>
<organism evidence="1 2">
    <name type="scientific">Eumeta variegata</name>
    <name type="common">Bagworm moth</name>
    <name type="synonym">Eumeta japonica</name>
    <dbReference type="NCBI Taxonomy" id="151549"/>
    <lineage>
        <taxon>Eukaryota</taxon>
        <taxon>Metazoa</taxon>
        <taxon>Ecdysozoa</taxon>
        <taxon>Arthropoda</taxon>
        <taxon>Hexapoda</taxon>
        <taxon>Insecta</taxon>
        <taxon>Pterygota</taxon>
        <taxon>Neoptera</taxon>
        <taxon>Endopterygota</taxon>
        <taxon>Lepidoptera</taxon>
        <taxon>Glossata</taxon>
        <taxon>Ditrysia</taxon>
        <taxon>Tineoidea</taxon>
        <taxon>Psychidae</taxon>
        <taxon>Oiketicinae</taxon>
        <taxon>Eumeta</taxon>
    </lineage>
</organism>
<evidence type="ECO:0000313" key="2">
    <source>
        <dbReference type="Proteomes" id="UP000299102"/>
    </source>
</evidence>
<dbReference type="Proteomes" id="UP000299102">
    <property type="component" value="Unassembled WGS sequence"/>
</dbReference>
<keyword evidence="2" id="KW-1185">Reference proteome</keyword>
<comment type="caution">
    <text evidence="1">The sequence shown here is derived from an EMBL/GenBank/DDBJ whole genome shotgun (WGS) entry which is preliminary data.</text>
</comment>
<name>A0A4C1ZKV9_EUMVA</name>